<dbReference type="Proteomes" id="UP000663877">
    <property type="component" value="Unassembled WGS sequence"/>
</dbReference>
<proteinExistence type="predicted"/>
<feature type="compositionally biased region" description="Low complexity" evidence="1">
    <location>
        <begin position="1132"/>
        <end position="1145"/>
    </location>
</feature>
<evidence type="ECO:0000313" key="2">
    <source>
        <dbReference type="EMBL" id="CAF1126264.1"/>
    </source>
</evidence>
<evidence type="ECO:0000313" key="4">
    <source>
        <dbReference type="Proteomes" id="UP000663832"/>
    </source>
</evidence>
<protein>
    <submittedName>
        <fullName evidence="3">Uncharacterized protein</fullName>
    </submittedName>
</protein>
<dbReference type="PANTHER" id="PTHR47839:SF1">
    <property type="entry name" value="DOMAIN PROTEIN, PUTATIVE (AFU_ORTHOLOGUE AFUA_6G04830)-RELATED"/>
    <property type="match status" value="1"/>
</dbReference>
<dbReference type="EMBL" id="CAJNOI010000145">
    <property type="protein sequence ID" value="CAF1126264.1"/>
    <property type="molecule type" value="Genomic_DNA"/>
</dbReference>
<name>A0A815V8U2_9BILA</name>
<organism evidence="3 4">
    <name type="scientific">Adineta steineri</name>
    <dbReference type="NCBI Taxonomy" id="433720"/>
    <lineage>
        <taxon>Eukaryota</taxon>
        <taxon>Metazoa</taxon>
        <taxon>Spiralia</taxon>
        <taxon>Gnathifera</taxon>
        <taxon>Rotifera</taxon>
        <taxon>Eurotatoria</taxon>
        <taxon>Bdelloidea</taxon>
        <taxon>Adinetida</taxon>
        <taxon>Adinetidae</taxon>
        <taxon>Adineta</taxon>
    </lineage>
</organism>
<reference evidence="3" key="1">
    <citation type="submission" date="2021-02" db="EMBL/GenBank/DDBJ databases">
        <authorList>
            <person name="Nowell W R."/>
        </authorList>
    </citation>
    <scope>NUCLEOTIDE SEQUENCE</scope>
</reference>
<feature type="region of interest" description="Disordered" evidence="1">
    <location>
        <begin position="1129"/>
        <end position="1181"/>
    </location>
</feature>
<dbReference type="PANTHER" id="PTHR47839">
    <property type="entry name" value="DOMAIN PROTEIN, PUTATIVE (AFU_ORTHOLOGUE AFUA_6G04830)-RELATED"/>
    <property type="match status" value="1"/>
</dbReference>
<comment type="caution">
    <text evidence="3">The sequence shown here is derived from an EMBL/GenBank/DDBJ whole genome shotgun (WGS) entry which is preliminary data.</text>
</comment>
<dbReference type="OrthoDB" id="10031156at2759"/>
<dbReference type="Pfam" id="PF12449">
    <property type="entry name" value="DUF3684"/>
    <property type="match status" value="1"/>
</dbReference>
<evidence type="ECO:0000313" key="3">
    <source>
        <dbReference type="EMBL" id="CAF1527493.1"/>
    </source>
</evidence>
<accession>A0A815V8U2</accession>
<dbReference type="EMBL" id="CAJNOM010000631">
    <property type="protein sequence ID" value="CAF1527493.1"/>
    <property type="molecule type" value="Genomic_DNA"/>
</dbReference>
<keyword evidence="4" id="KW-1185">Reference proteome</keyword>
<dbReference type="Proteomes" id="UP000663832">
    <property type="component" value="Unassembled WGS sequence"/>
</dbReference>
<gene>
    <name evidence="2" type="ORF">BJG266_LOCUS22741</name>
    <name evidence="3" type="ORF">QVE165_LOCUS45249</name>
</gene>
<sequence length="1379" mass="158962">MLSFNSYEQTTQTFNIMNGPSITLNHVSVQASVHIDDSFHQEIRQILKKDLPTTVRITLLFTPNTIIEQQLQSSVNKDINAKILKSLIPLKSNKNEIIPSGYVFIGLGTHQSTGIGMHVFSHFIPTIERENLDLENPHISKWNQELLLSTGQIARFIYDQTMNRNSFINNKQEAYRFISSYSFEPSVPNNKIGDAILSGFFHTTNELFVSVQQSPSNSEIRSISSKQAYLAHSPDIYTFLTLPLVPYNLVETKFFKHLEQLKLIAVVNHTIIEKTIPDTVLLLEEFINLVRWLCKNKTSLQRIFSSITYRENITSSKISLKNIQYYINKNIISSILPLPSNILPINVSIRFSSNELEGNLSLSKYNFRQLVDFYLLNKQHYLLRNADTSLQVLNLICQQSNQFCDSEWNSVKSILSNIKCIPTTQGMKIPNQSYIPSTIPLLPEVPKITINLTNDNQNSKKINKTYQQSTDASSDFVSKEFLKQIGCCTFHLQSFIAARHASSDERIERLIQELIEERSNMTDIEFEALKQTEWLRGTTNIYYIPRQLCFPSVAIELNWPTLLVIDWPDIKSTSQQYLFLKQLGVREVPDLSLLIDRISQEHNAKSSNEKKNQHKYQLPKALSYFIKYFQQHYSSLWTTAHINQLFLPSRSPTTITNDDDADNNNNHRNNEVILSKADQLFQDDSPLCNTLLPQVMELFSKYSFDISRFNIKKSPSIDIAFRLFMERKNELLFTIESTRKIFAYLNQIYEWNDKCFNEYVSRIDFIPLQGSKILKKPCEVFIRSDNMISVESSINNVDTSGLIDYVDFGEEGNSFVKKVGVCCWPSASVLAQLLLDRQANYFASSHGDSNSISAKYQVYITFLEELATKVSKLTTPIKNRLQNEPWCVGHKNHDSECGIFEIVKPREVFLDDHYLCAKKFEPLCAPYNIQIQNLYEQFGSPWLSIYVKITSIPIGRTSQSNRSEELRRSISHRFPILFVDNHLEQLPGIDESHLKLLETTLSVYENDNIRCDLTFQGKTIILQPSESMLCALIVNNDRVALYLQANVPETEYLDVATSLAQFVLRKPSDEQISIIKDKLSLSLEILKRRNVPVNQLIEQKEKQLTYDTNEIEPTPSAPTMDIDNEAEEIEANETSSENSSEVNTNKYNSKSNDKEPQYDQETESDFTGNSANLQPGERHYHYEGVDDFGPLHRLDDTLLRNIIHNCRRYTEKTFTQEDMEPYIEHTCETNPSVYRTRYKELFHSIPLYIEQGITVTKDMLKQANQLAWVLSNLAQYVFELPINTFHLFRDINGCHIAFNQSGSLFFNLRYFEQVYANKLAAFQQNPTSSNNIVQTIVNFYYMTVCHELAHNVEHSHGQAFIELLATLAIKYMSKRASFL</sequence>
<dbReference type="InterPro" id="IPR022155">
    <property type="entry name" value="DUF3684"/>
</dbReference>
<evidence type="ECO:0000256" key="1">
    <source>
        <dbReference type="SAM" id="MobiDB-lite"/>
    </source>
</evidence>